<protein>
    <submittedName>
        <fullName evidence="1">Uncharacterized protein</fullName>
    </submittedName>
</protein>
<dbReference type="EMBL" id="FO681347">
    <property type="protein sequence ID" value="CCV64709.1"/>
    <property type="molecule type" value="Genomic_DNA"/>
</dbReference>
<reference evidence="1 2" key="1">
    <citation type="journal article" date="2013" name="J. Mol. Microbiol. Biotechnol.">
        <title>Analysis of the Complete Genomes of Acholeplasma brassicae , A. palmae and A. laidlawii and Their Comparison to the Obligate Parasites from ' Candidatus Phytoplasma'.</title>
        <authorList>
            <person name="Kube M."/>
            <person name="Siewert C."/>
            <person name="Migdoll A.M."/>
            <person name="Duduk B."/>
            <person name="Holz S."/>
            <person name="Rabus R."/>
            <person name="Seemuller E."/>
            <person name="Mitrovic J."/>
            <person name="Muller I."/>
            <person name="Buttner C."/>
            <person name="Reinhardt R."/>
        </authorList>
    </citation>
    <scope>NUCLEOTIDE SEQUENCE [LARGE SCALE GENOMIC DNA]</scope>
    <source>
        <strain evidence="1 2">J233</strain>
    </source>
</reference>
<evidence type="ECO:0000313" key="1">
    <source>
        <dbReference type="EMBL" id="CCV64709.1"/>
    </source>
</evidence>
<dbReference type="KEGG" id="apal:BN85411320"/>
<keyword evidence="2" id="KW-1185">Reference proteome</keyword>
<dbReference type="HOGENOM" id="CLU_2646171_0_0_14"/>
<accession>U4KLB8</accession>
<evidence type="ECO:0000313" key="2">
    <source>
        <dbReference type="Proteomes" id="UP000032740"/>
    </source>
</evidence>
<dbReference type="STRING" id="1318466.BN85411320"/>
<proteinExistence type="predicted"/>
<dbReference type="RefSeq" id="WP_030003593.1">
    <property type="nucleotide sequence ID" value="NC_022538.1"/>
</dbReference>
<dbReference type="AlphaFoldDB" id="U4KLB8"/>
<gene>
    <name evidence="1" type="ORF">BN85411320</name>
</gene>
<organism evidence="1 2">
    <name type="scientific">Alteracholeplasma palmae (strain ATCC 49389 / J233)</name>
    <name type="common">Acholeplasma palmae</name>
    <dbReference type="NCBI Taxonomy" id="1318466"/>
    <lineage>
        <taxon>Bacteria</taxon>
        <taxon>Bacillati</taxon>
        <taxon>Mycoplasmatota</taxon>
        <taxon>Mollicutes</taxon>
        <taxon>Acholeplasmatales</taxon>
        <taxon>Acholeplasmataceae</taxon>
        <taxon>Acholeplasma</taxon>
    </lineage>
</organism>
<sequence>MKQQYIHFDKRKNTYEWQYQPQEFYQIKEKIKYIKNKKQWQRVRDLYIKLKNENTNIYKKSRSIFAETVDIIYSRC</sequence>
<name>U4KLB8_ALTPJ</name>
<dbReference type="Proteomes" id="UP000032740">
    <property type="component" value="Chromosome"/>
</dbReference>